<dbReference type="InterPro" id="IPR017030">
    <property type="entry name" value="Vir_effector_SfrC"/>
</dbReference>
<dbReference type="RefSeq" id="WP_408573671.1">
    <property type="nucleotide sequence ID" value="NZ_JBBEST010000009.1"/>
</dbReference>
<dbReference type="Proteomes" id="UP001629523">
    <property type="component" value="Unassembled WGS sequence"/>
</dbReference>
<proteinExistence type="predicted"/>
<dbReference type="PIRSF" id="PIRSF034586">
    <property type="entry name" value="Vir_effector_SfrC"/>
    <property type="match status" value="1"/>
</dbReference>
<dbReference type="Pfam" id="PF10139">
    <property type="entry name" value="Virul_Fac"/>
    <property type="match status" value="2"/>
</dbReference>
<comment type="caution">
    <text evidence="1">The sequence shown here is derived from an EMBL/GenBank/DDBJ whole genome shotgun (WGS) entry which is preliminary data.</text>
</comment>
<keyword evidence="2" id="KW-1185">Reference proteome</keyword>
<evidence type="ECO:0000313" key="2">
    <source>
        <dbReference type="Proteomes" id="UP001629523"/>
    </source>
</evidence>
<accession>A0ABW9F1I9</accession>
<organism evidence="1 2">
    <name type="scientific">Yersinia proxima</name>
    <dbReference type="NCBI Taxonomy" id="2890316"/>
    <lineage>
        <taxon>Bacteria</taxon>
        <taxon>Pseudomonadati</taxon>
        <taxon>Pseudomonadota</taxon>
        <taxon>Gammaproteobacteria</taxon>
        <taxon>Enterobacterales</taxon>
        <taxon>Yersiniaceae</taxon>
        <taxon>Yersinia</taxon>
    </lineage>
</organism>
<name>A0ABW9F1I9_9GAMM</name>
<reference evidence="1 2" key="1">
    <citation type="journal article" date="2024" name="Infect. Genet. Evol.">
        <title>Characteristics and comparative genome analysis of Yersinia enterocolitica and related species associated with human infections in Switzerland 2019-2023.</title>
        <authorList>
            <person name="Stevens M.J.A."/>
            <person name="Horlbog J.A."/>
            <person name="Diethelm A."/>
            <person name="Stephan R."/>
            <person name="Nuesch-Inderbinen M."/>
        </authorList>
    </citation>
    <scope>NUCLEOTIDE SEQUENCE [LARGE SCALE GENOMIC DNA]</scope>
    <source>
        <strain evidence="1 2">N20-0302</strain>
    </source>
</reference>
<sequence>MNQPDTMLNQLMNWVETTRAHSAHLHLEADGYLARLTQLRHRQQQIDTLNHAPLTLGLYGGCVEGKHHLLKMIAADGRDEIYVQLGAKTLNYLTHINPDNAPTSIAVRFTDLPPTVAEEHHPLLLTLFNESELAQRLIRQYQAGQAPRRVQNSVIAAILNELQMCRQAEPSTSMTGEQFSALTHSYQQCVRSPYQLDDALLHQMAELAPWLNLSDRAVLLSILWGEDTTLTALWQQQAQTLHHLGNVSQLLAPASLVVDGFLLPGKGFLFPASPQHTEQNTDIIVCPLHHGKSQARQSIAQHELTQVCAEITFTLSRQSSLPGVDLLDIPDHQLNYYQDNLQPDTLLICHSQADNQHPTPIAKHLVRWVEQTQIPQHSKLPRLVWAITPFDIRFTQGGAADDTVQRFVTQSGKRWGTLQAVDNRNRASLQEWLAAVLSESNRQQRLTTLQDALIAQVLTQFGAIAPDRESRAHTSRQQTETLIRTLQSKATQHGELIDNLMLPRDTLQQCWLQYHQTIINKPAELMLNIDLFADVTPTIPAVFPPSDFASQVYALWLNHLRQLVYRQTVAPSLGLETAQLQTLCDILITTSYRLELLATLKDELAQNADDAAMAVTRAANVISDFVSWLGYHQVAIAERPLSRIDKESVIFSPPPQASANTRLTHLGEQPTHGNARYIYDWLVALLNRASENTHHISVDDIGDASRETLHAILLSGNKSPAA</sequence>
<protein>
    <submittedName>
        <fullName evidence="1">Virulence factor SrfC family protein</fullName>
    </submittedName>
</protein>
<gene>
    <name evidence="1" type="ORF">WFP14_16850</name>
</gene>
<evidence type="ECO:0000313" key="1">
    <source>
        <dbReference type="EMBL" id="MFM1348220.1"/>
    </source>
</evidence>
<dbReference type="EMBL" id="JBBEST010000009">
    <property type="protein sequence ID" value="MFM1348220.1"/>
    <property type="molecule type" value="Genomic_DNA"/>
</dbReference>